<dbReference type="InterPro" id="IPR056599">
    <property type="entry name" value="AAA_lid_fung"/>
</dbReference>
<sequence>MYTDWFPVFLRVMEYYAGILFLTTNRVGDFDEAFTSRIHVSLYYPDLSDKQAVEIFKLNLGMIEERFRPKGRKIKIDDVDIILFADNYFKEHPHGRWNGRQIRNACQTALALAEYEAQEAQGDDPQNSVKTDAAVNLTVAHFAVVSDAYLEFIDYINRLFGTNSSRRAHEDKLRAFLADANDSIVASLMDKKAAFSRSTRPQQSQPQAQYPAAPAVAPPADPYYGYTQPARAPRGSLNPNAMPPQRQPYGNNEWSSVPQGPPRGAHTPEPPYIPSQQSPQARIHIPRSAQYANQPTASAFTEPEPPYTGQELPGGLSSAPSGNAPAHG</sequence>
<name>A0A0U4ZUQ8_ASPCI</name>
<dbReference type="AlphaFoldDB" id="A0A0U4ZUQ8"/>
<feature type="region of interest" description="Disordered" evidence="1">
    <location>
        <begin position="195"/>
        <end position="328"/>
    </location>
</feature>
<feature type="compositionally biased region" description="Polar residues" evidence="1">
    <location>
        <begin position="248"/>
        <end position="258"/>
    </location>
</feature>
<feature type="compositionally biased region" description="Low complexity" evidence="1">
    <location>
        <begin position="201"/>
        <end position="215"/>
    </location>
</feature>
<reference evidence="4" key="1">
    <citation type="journal article" date="2016" name="Genome Announc.">
        <title>Draft genome sequences of fungus Aspergillus calidoustus.</title>
        <authorList>
            <person name="Horn F."/>
            <person name="Linde J."/>
            <person name="Mattern D.J."/>
            <person name="Walther G."/>
            <person name="Guthke R."/>
            <person name="Scherlach K."/>
            <person name="Martin K."/>
            <person name="Brakhage A.A."/>
            <person name="Petzke L."/>
            <person name="Valiante V."/>
        </authorList>
    </citation>
    <scope>NUCLEOTIDE SEQUENCE [LARGE SCALE GENOMIC DNA]</scope>
    <source>
        <strain evidence="4">SF006504</strain>
    </source>
</reference>
<evidence type="ECO:0000259" key="2">
    <source>
        <dbReference type="Pfam" id="PF23232"/>
    </source>
</evidence>
<keyword evidence="4" id="KW-1185">Reference proteome</keyword>
<dbReference type="OrthoDB" id="10042665at2759"/>
<feature type="domain" description="AAA+ ATPase lid" evidence="2">
    <location>
        <begin position="86"/>
        <end position="159"/>
    </location>
</feature>
<evidence type="ECO:0000313" key="3">
    <source>
        <dbReference type="EMBL" id="CEN59821.1"/>
    </source>
</evidence>
<dbReference type="SUPFAM" id="SSF52540">
    <property type="entry name" value="P-loop containing nucleoside triphosphate hydrolases"/>
    <property type="match status" value="1"/>
</dbReference>
<dbReference type="PANTHER" id="PTHR46411">
    <property type="entry name" value="FAMILY ATPASE, PUTATIVE-RELATED"/>
    <property type="match status" value="1"/>
</dbReference>
<evidence type="ECO:0000256" key="1">
    <source>
        <dbReference type="SAM" id="MobiDB-lite"/>
    </source>
</evidence>
<dbReference type="InterPro" id="IPR027417">
    <property type="entry name" value="P-loop_NTPase"/>
</dbReference>
<dbReference type="PANTHER" id="PTHR46411:SF2">
    <property type="entry name" value="AAA+ ATPASE DOMAIN-CONTAINING PROTEIN"/>
    <property type="match status" value="1"/>
</dbReference>
<evidence type="ECO:0000313" key="4">
    <source>
        <dbReference type="Proteomes" id="UP000054771"/>
    </source>
</evidence>
<protein>
    <recommendedName>
        <fullName evidence="2">AAA+ ATPase lid domain-containing protein</fullName>
    </recommendedName>
</protein>
<proteinExistence type="predicted"/>
<dbReference type="EMBL" id="CDMC01000002">
    <property type="protein sequence ID" value="CEN59821.1"/>
    <property type="molecule type" value="Genomic_DNA"/>
</dbReference>
<feature type="compositionally biased region" description="Polar residues" evidence="1">
    <location>
        <begin position="290"/>
        <end position="299"/>
    </location>
</feature>
<organism evidence="3 4">
    <name type="scientific">Aspergillus calidoustus</name>
    <dbReference type="NCBI Taxonomy" id="454130"/>
    <lineage>
        <taxon>Eukaryota</taxon>
        <taxon>Fungi</taxon>
        <taxon>Dikarya</taxon>
        <taxon>Ascomycota</taxon>
        <taxon>Pezizomycotina</taxon>
        <taxon>Eurotiomycetes</taxon>
        <taxon>Eurotiomycetidae</taxon>
        <taxon>Eurotiales</taxon>
        <taxon>Aspergillaceae</taxon>
        <taxon>Aspergillus</taxon>
        <taxon>Aspergillus subgen. Nidulantes</taxon>
    </lineage>
</organism>
<gene>
    <name evidence="3" type="ORF">ASPCAL02262</name>
</gene>
<dbReference type="Proteomes" id="UP000054771">
    <property type="component" value="Unassembled WGS sequence"/>
</dbReference>
<accession>A0A0U4ZUQ8</accession>
<dbReference type="Pfam" id="PF23232">
    <property type="entry name" value="AAA_lid_13"/>
    <property type="match status" value="1"/>
</dbReference>